<organism evidence="1 2">
    <name type="scientific">Trametes sanguinea</name>
    <dbReference type="NCBI Taxonomy" id="158606"/>
    <lineage>
        <taxon>Eukaryota</taxon>
        <taxon>Fungi</taxon>
        <taxon>Dikarya</taxon>
        <taxon>Basidiomycota</taxon>
        <taxon>Agaricomycotina</taxon>
        <taxon>Agaricomycetes</taxon>
        <taxon>Polyporales</taxon>
        <taxon>Polyporaceae</taxon>
        <taxon>Trametes</taxon>
    </lineage>
</organism>
<dbReference type="EMBL" id="JANSHE010000356">
    <property type="protein sequence ID" value="KAJ3012007.1"/>
    <property type="molecule type" value="Genomic_DNA"/>
</dbReference>
<evidence type="ECO:0000313" key="2">
    <source>
        <dbReference type="Proteomes" id="UP001144978"/>
    </source>
</evidence>
<accession>A0ACC1Q758</accession>
<proteinExistence type="predicted"/>
<gene>
    <name evidence="1" type="ORF">NUW54_g1998</name>
</gene>
<dbReference type="Proteomes" id="UP001144978">
    <property type="component" value="Unassembled WGS sequence"/>
</dbReference>
<keyword evidence="2" id="KW-1185">Reference proteome</keyword>
<evidence type="ECO:0000313" key="1">
    <source>
        <dbReference type="EMBL" id="KAJ3012007.1"/>
    </source>
</evidence>
<reference evidence="1" key="1">
    <citation type="submission" date="2022-08" db="EMBL/GenBank/DDBJ databases">
        <title>Genome Sequence of Pycnoporus sanguineus.</title>
        <authorList>
            <person name="Buettner E."/>
        </authorList>
    </citation>
    <scope>NUCLEOTIDE SEQUENCE</scope>
    <source>
        <strain evidence="1">CG-C14</strain>
    </source>
</reference>
<comment type="caution">
    <text evidence="1">The sequence shown here is derived from an EMBL/GenBank/DDBJ whole genome shotgun (WGS) entry which is preliminary data.</text>
</comment>
<sequence>MIHITTVANLDGTDASKTTYSYDCPQVTPNSAIYFYQFTSPDAANRTWTTRFAIADANGNTTPPANSTQPDGQAIPWGVGNLVDPSSAVAAPSYLASGTTGSTGPSPPHRPRRSGRHGRS</sequence>
<protein>
    <submittedName>
        <fullName evidence="1">Uncharacterized protein</fullName>
    </submittedName>
</protein>
<name>A0ACC1Q758_9APHY</name>